<accession>A0A9P8Q810</accession>
<keyword evidence="2" id="KW-1185">Reference proteome</keyword>
<comment type="caution">
    <text evidence="1">The sequence shown here is derived from an EMBL/GenBank/DDBJ whole genome shotgun (WGS) entry which is preliminary data.</text>
</comment>
<dbReference type="Proteomes" id="UP000774326">
    <property type="component" value="Unassembled WGS sequence"/>
</dbReference>
<evidence type="ECO:0000313" key="1">
    <source>
        <dbReference type="EMBL" id="KAH3685687.1"/>
    </source>
</evidence>
<sequence>MDSSPIIGRRKLESSTIVKWLLGFDPRMLVPEMLMVLPDGCCKLPPPTPDKFASELNGPAPNKLLVILFKL</sequence>
<name>A0A9P8Q810_WICPI</name>
<reference evidence="1" key="1">
    <citation type="journal article" date="2021" name="Open Biol.">
        <title>Shared evolutionary footprints suggest mitochondrial oxidative damage underlies multiple complex I losses in fungi.</title>
        <authorList>
            <person name="Schikora-Tamarit M.A."/>
            <person name="Marcet-Houben M."/>
            <person name="Nosek J."/>
            <person name="Gabaldon T."/>
        </authorList>
    </citation>
    <scope>NUCLEOTIDE SEQUENCE</scope>
    <source>
        <strain evidence="1">CBS2887</strain>
    </source>
</reference>
<proteinExistence type="predicted"/>
<gene>
    <name evidence="1" type="ORF">WICPIJ_003328</name>
</gene>
<reference evidence="1" key="2">
    <citation type="submission" date="2021-01" db="EMBL/GenBank/DDBJ databases">
        <authorList>
            <person name="Schikora-Tamarit M.A."/>
        </authorList>
    </citation>
    <scope>NUCLEOTIDE SEQUENCE</scope>
    <source>
        <strain evidence="1">CBS2887</strain>
    </source>
</reference>
<evidence type="ECO:0000313" key="2">
    <source>
        <dbReference type="Proteomes" id="UP000774326"/>
    </source>
</evidence>
<dbReference type="EMBL" id="JAEUBG010001839">
    <property type="protein sequence ID" value="KAH3685687.1"/>
    <property type="molecule type" value="Genomic_DNA"/>
</dbReference>
<protein>
    <submittedName>
        <fullName evidence="1">Uncharacterized protein</fullName>
    </submittedName>
</protein>
<dbReference type="AlphaFoldDB" id="A0A9P8Q810"/>
<organism evidence="1 2">
    <name type="scientific">Wickerhamomyces pijperi</name>
    <name type="common">Yeast</name>
    <name type="synonym">Pichia pijperi</name>
    <dbReference type="NCBI Taxonomy" id="599730"/>
    <lineage>
        <taxon>Eukaryota</taxon>
        <taxon>Fungi</taxon>
        <taxon>Dikarya</taxon>
        <taxon>Ascomycota</taxon>
        <taxon>Saccharomycotina</taxon>
        <taxon>Saccharomycetes</taxon>
        <taxon>Phaffomycetales</taxon>
        <taxon>Wickerhamomycetaceae</taxon>
        <taxon>Wickerhamomyces</taxon>
    </lineage>
</organism>